<evidence type="ECO:0000313" key="2">
    <source>
        <dbReference type="Proteomes" id="UP000887013"/>
    </source>
</evidence>
<comment type="caution">
    <text evidence="1">The sequence shown here is derived from an EMBL/GenBank/DDBJ whole genome shotgun (WGS) entry which is preliminary data.</text>
</comment>
<dbReference type="EMBL" id="BMAW01086162">
    <property type="protein sequence ID" value="GFU46313.1"/>
    <property type="molecule type" value="Genomic_DNA"/>
</dbReference>
<protein>
    <submittedName>
        <fullName evidence="1">Uncharacterized protein</fullName>
    </submittedName>
</protein>
<gene>
    <name evidence="1" type="ORF">NPIL_207401</name>
</gene>
<sequence>MQPLRSQMCSTEIVFKAALSPILKFLFNLIDPIGLPVQSGGRKGWFHEIRVSKPRPRTYRSILKQPDRESDANEINRRLKKTSPLLNRGEGRNISTFII</sequence>
<dbReference type="Proteomes" id="UP000887013">
    <property type="component" value="Unassembled WGS sequence"/>
</dbReference>
<proteinExistence type="predicted"/>
<organism evidence="1 2">
    <name type="scientific">Nephila pilipes</name>
    <name type="common">Giant wood spider</name>
    <name type="synonym">Nephila maculata</name>
    <dbReference type="NCBI Taxonomy" id="299642"/>
    <lineage>
        <taxon>Eukaryota</taxon>
        <taxon>Metazoa</taxon>
        <taxon>Ecdysozoa</taxon>
        <taxon>Arthropoda</taxon>
        <taxon>Chelicerata</taxon>
        <taxon>Arachnida</taxon>
        <taxon>Araneae</taxon>
        <taxon>Araneomorphae</taxon>
        <taxon>Entelegynae</taxon>
        <taxon>Araneoidea</taxon>
        <taxon>Nephilidae</taxon>
        <taxon>Nephila</taxon>
    </lineage>
</organism>
<reference evidence="1" key="1">
    <citation type="submission" date="2020-08" db="EMBL/GenBank/DDBJ databases">
        <title>Multicomponent nature underlies the extraordinary mechanical properties of spider dragline silk.</title>
        <authorList>
            <person name="Kono N."/>
            <person name="Nakamura H."/>
            <person name="Mori M."/>
            <person name="Yoshida Y."/>
            <person name="Ohtoshi R."/>
            <person name="Malay A.D."/>
            <person name="Moran D.A.P."/>
            <person name="Tomita M."/>
            <person name="Numata K."/>
            <person name="Arakawa K."/>
        </authorList>
    </citation>
    <scope>NUCLEOTIDE SEQUENCE</scope>
</reference>
<name>A0A8X6R3D0_NEPPI</name>
<keyword evidence="2" id="KW-1185">Reference proteome</keyword>
<evidence type="ECO:0000313" key="1">
    <source>
        <dbReference type="EMBL" id="GFU46313.1"/>
    </source>
</evidence>
<dbReference type="AlphaFoldDB" id="A0A8X6R3D0"/>
<accession>A0A8X6R3D0</accession>